<feature type="region of interest" description="Disordered" evidence="1">
    <location>
        <begin position="49"/>
        <end position="73"/>
    </location>
</feature>
<proteinExistence type="predicted"/>
<accession>A0AAD8EWB1</accession>
<gene>
    <name evidence="2" type="ORF">Bpfe_029095</name>
</gene>
<dbReference type="EMBL" id="JASAOG010000274">
    <property type="protein sequence ID" value="KAK0041481.1"/>
    <property type="molecule type" value="Genomic_DNA"/>
</dbReference>
<name>A0AAD8EWB1_BIOPF</name>
<dbReference type="Proteomes" id="UP001233172">
    <property type="component" value="Unassembled WGS sequence"/>
</dbReference>
<sequence length="73" mass="7982">MENAPQQIETSQSRVKQLAPVAKIYGAPIPLWSMIKKTLRPCGAVRMNTNQVTGTSNSARRGVDYNGHLAIES</sequence>
<organism evidence="2 3">
    <name type="scientific">Biomphalaria pfeifferi</name>
    <name type="common">Bloodfluke planorb</name>
    <name type="synonym">Freshwater snail</name>
    <dbReference type="NCBI Taxonomy" id="112525"/>
    <lineage>
        <taxon>Eukaryota</taxon>
        <taxon>Metazoa</taxon>
        <taxon>Spiralia</taxon>
        <taxon>Lophotrochozoa</taxon>
        <taxon>Mollusca</taxon>
        <taxon>Gastropoda</taxon>
        <taxon>Heterobranchia</taxon>
        <taxon>Euthyneura</taxon>
        <taxon>Panpulmonata</taxon>
        <taxon>Hygrophila</taxon>
        <taxon>Lymnaeoidea</taxon>
        <taxon>Planorbidae</taxon>
        <taxon>Biomphalaria</taxon>
    </lineage>
</organism>
<keyword evidence="3" id="KW-1185">Reference proteome</keyword>
<evidence type="ECO:0000313" key="3">
    <source>
        <dbReference type="Proteomes" id="UP001233172"/>
    </source>
</evidence>
<feature type="compositionally biased region" description="Polar residues" evidence="1">
    <location>
        <begin position="49"/>
        <end position="59"/>
    </location>
</feature>
<evidence type="ECO:0000313" key="2">
    <source>
        <dbReference type="EMBL" id="KAK0041481.1"/>
    </source>
</evidence>
<comment type="caution">
    <text evidence="2">The sequence shown here is derived from an EMBL/GenBank/DDBJ whole genome shotgun (WGS) entry which is preliminary data.</text>
</comment>
<dbReference type="AlphaFoldDB" id="A0AAD8EWB1"/>
<reference evidence="2" key="2">
    <citation type="submission" date="2023-04" db="EMBL/GenBank/DDBJ databases">
        <authorList>
            <person name="Bu L."/>
            <person name="Lu L."/>
            <person name="Laidemitt M.R."/>
            <person name="Zhang S.M."/>
            <person name="Mutuku M."/>
            <person name="Mkoji G."/>
            <person name="Steinauer M."/>
            <person name="Loker E.S."/>
        </authorList>
    </citation>
    <scope>NUCLEOTIDE SEQUENCE</scope>
    <source>
        <strain evidence="2">KasaAsao</strain>
        <tissue evidence="2">Whole Snail</tissue>
    </source>
</reference>
<protein>
    <submittedName>
        <fullName evidence="2">Uncharacterized protein</fullName>
    </submittedName>
</protein>
<evidence type="ECO:0000256" key="1">
    <source>
        <dbReference type="SAM" id="MobiDB-lite"/>
    </source>
</evidence>
<reference evidence="2" key="1">
    <citation type="journal article" date="2023" name="PLoS Negl. Trop. Dis.">
        <title>A genome sequence for Biomphalaria pfeifferi, the major vector snail for the human-infecting parasite Schistosoma mansoni.</title>
        <authorList>
            <person name="Bu L."/>
            <person name="Lu L."/>
            <person name="Laidemitt M.R."/>
            <person name="Zhang S.M."/>
            <person name="Mutuku M."/>
            <person name="Mkoji G."/>
            <person name="Steinauer M."/>
            <person name="Loker E.S."/>
        </authorList>
    </citation>
    <scope>NUCLEOTIDE SEQUENCE</scope>
    <source>
        <strain evidence="2">KasaAsao</strain>
    </source>
</reference>